<keyword evidence="1" id="KW-0812">Transmembrane</keyword>
<protein>
    <submittedName>
        <fullName evidence="2">Unannotated protein</fullName>
    </submittedName>
</protein>
<name>A0A6J7CN93_9ZZZZ</name>
<keyword evidence="1" id="KW-0472">Membrane</keyword>
<dbReference type="AlphaFoldDB" id="A0A6J7CN93"/>
<reference evidence="2" key="1">
    <citation type="submission" date="2020-05" db="EMBL/GenBank/DDBJ databases">
        <authorList>
            <person name="Chiriac C."/>
            <person name="Salcher M."/>
            <person name="Ghai R."/>
            <person name="Kavagutti S V."/>
        </authorList>
    </citation>
    <scope>NUCLEOTIDE SEQUENCE</scope>
</reference>
<gene>
    <name evidence="2" type="ORF">UFOPK3401_00070</name>
</gene>
<organism evidence="2">
    <name type="scientific">freshwater metagenome</name>
    <dbReference type="NCBI Taxonomy" id="449393"/>
    <lineage>
        <taxon>unclassified sequences</taxon>
        <taxon>metagenomes</taxon>
        <taxon>ecological metagenomes</taxon>
    </lineage>
</organism>
<evidence type="ECO:0000313" key="2">
    <source>
        <dbReference type="EMBL" id="CAB4857619.1"/>
    </source>
</evidence>
<sequence length="142" mass="14865">MPKTAKETPVTPAVVAAVVIAVLIVFALALNAIAAVVKDVPLTFRPNVYVPEVVGAKVRLFKLVPELLPAVEETTQPGLTTEYAQFGAYDCAPGEAGIAPVFCGPRKTYVVPSKLMTASSSSALAPIAEAGPLQRVKFDEVT</sequence>
<keyword evidence="1" id="KW-1133">Transmembrane helix</keyword>
<evidence type="ECO:0000256" key="1">
    <source>
        <dbReference type="SAM" id="Phobius"/>
    </source>
</evidence>
<accession>A0A6J7CN93</accession>
<feature type="transmembrane region" description="Helical" evidence="1">
    <location>
        <begin position="12"/>
        <end position="37"/>
    </location>
</feature>
<dbReference type="EMBL" id="CAFBLM010000002">
    <property type="protein sequence ID" value="CAB4857619.1"/>
    <property type="molecule type" value="Genomic_DNA"/>
</dbReference>
<proteinExistence type="predicted"/>